<reference evidence="1" key="1">
    <citation type="submission" date="2017-02" db="UniProtKB">
        <authorList>
            <consortium name="WormBaseParasite"/>
        </authorList>
    </citation>
    <scope>IDENTIFICATION</scope>
</reference>
<dbReference type="WBParaSite" id="HPLM_0001880701-mRNA-1">
    <property type="protein sequence ID" value="HPLM_0001880701-mRNA-1"/>
    <property type="gene ID" value="HPLM_0001880701"/>
</dbReference>
<protein>
    <submittedName>
        <fullName evidence="1">RNA-dependent RNA polymerase</fullName>
    </submittedName>
</protein>
<proteinExistence type="predicted"/>
<dbReference type="AlphaFoldDB" id="A0A0N4X365"/>
<name>A0A0N4X365_HAEPC</name>
<evidence type="ECO:0000313" key="1">
    <source>
        <dbReference type="WBParaSite" id="HPLM_0001880701-mRNA-1"/>
    </source>
</evidence>
<accession>A0A0N4X365</accession>
<organism evidence="1">
    <name type="scientific">Haemonchus placei</name>
    <name type="common">Barber's pole worm</name>
    <dbReference type="NCBI Taxonomy" id="6290"/>
    <lineage>
        <taxon>Eukaryota</taxon>
        <taxon>Metazoa</taxon>
        <taxon>Ecdysozoa</taxon>
        <taxon>Nematoda</taxon>
        <taxon>Chromadorea</taxon>
        <taxon>Rhabditida</taxon>
        <taxon>Rhabditina</taxon>
        <taxon>Rhabditomorpha</taxon>
        <taxon>Strongyloidea</taxon>
        <taxon>Trichostrongylidae</taxon>
        <taxon>Haemonchus</taxon>
    </lineage>
</organism>
<sequence length="92" mass="10613">LINAIEDLSESIAVKDRRRFAAAAYRLQEANKNHRRAETIYAQAPDLVVSVATNKWLVRNTAKTEEFDVIYEGPCPCDELVKLTFHFYNVHF</sequence>